<dbReference type="PANTHER" id="PTHR46797">
    <property type="entry name" value="HTH-TYPE TRANSCRIPTIONAL REGULATOR"/>
    <property type="match status" value="1"/>
</dbReference>
<dbReference type="AlphaFoldDB" id="A0A2U8DK15"/>
<protein>
    <submittedName>
        <fullName evidence="3">Transcriptional regulator</fullName>
    </submittedName>
</protein>
<evidence type="ECO:0000256" key="1">
    <source>
        <dbReference type="ARBA" id="ARBA00023125"/>
    </source>
</evidence>
<sequence>MNNIGEKIRYERLKKRLKQYELAQKSGISNTFLSDVEVGRTMPSIKTMEKIAKALELSIKDFLD</sequence>
<dbReference type="PROSITE" id="PS50943">
    <property type="entry name" value="HTH_CROC1"/>
    <property type="match status" value="1"/>
</dbReference>
<feature type="domain" description="HTH cro/C1-type" evidence="2">
    <location>
        <begin position="8"/>
        <end position="62"/>
    </location>
</feature>
<dbReference type="GO" id="GO:0003677">
    <property type="term" value="F:DNA binding"/>
    <property type="evidence" value="ECO:0007669"/>
    <property type="project" value="UniProtKB-KW"/>
</dbReference>
<dbReference type="RefSeq" id="WP_032076114.1">
    <property type="nucleotide sequence ID" value="NZ_CP020953.1"/>
</dbReference>
<dbReference type="PANTHER" id="PTHR46797:SF1">
    <property type="entry name" value="METHYLPHOSPHONATE SYNTHASE"/>
    <property type="match status" value="1"/>
</dbReference>
<reference evidence="4" key="1">
    <citation type="submission" date="2017-04" db="EMBL/GenBank/DDBJ databases">
        <authorList>
            <person name="Song Y."/>
            <person name="Cho B.-K."/>
        </authorList>
    </citation>
    <scope>NUCLEOTIDE SEQUENCE [LARGE SCALE GENOMIC DNA]</scope>
    <source>
        <strain evidence="4">SL1</strain>
    </source>
</reference>
<dbReference type="InterPro" id="IPR001387">
    <property type="entry name" value="Cro/C1-type_HTH"/>
</dbReference>
<dbReference type="Proteomes" id="UP000244910">
    <property type="component" value="Chromosome"/>
</dbReference>
<dbReference type="OrthoDB" id="371153at2"/>
<dbReference type="SMART" id="SM00530">
    <property type="entry name" value="HTH_XRE"/>
    <property type="match status" value="1"/>
</dbReference>
<evidence type="ECO:0000313" key="4">
    <source>
        <dbReference type="Proteomes" id="UP000244910"/>
    </source>
</evidence>
<proteinExistence type="predicted"/>
<dbReference type="CDD" id="cd00093">
    <property type="entry name" value="HTH_XRE"/>
    <property type="match status" value="1"/>
</dbReference>
<evidence type="ECO:0000313" key="3">
    <source>
        <dbReference type="EMBL" id="AWI03106.1"/>
    </source>
</evidence>
<accession>A0A2U8DK15</accession>
<keyword evidence="4" id="KW-1185">Reference proteome</keyword>
<dbReference type="KEGG" id="cdrk:B9W14_00815"/>
<dbReference type="Pfam" id="PF01381">
    <property type="entry name" value="HTH_3"/>
    <property type="match status" value="1"/>
</dbReference>
<dbReference type="SUPFAM" id="SSF47413">
    <property type="entry name" value="lambda repressor-like DNA-binding domains"/>
    <property type="match status" value="1"/>
</dbReference>
<dbReference type="InterPro" id="IPR010982">
    <property type="entry name" value="Lambda_DNA-bd_dom_sf"/>
</dbReference>
<gene>
    <name evidence="3" type="ORF">B9W14_00815</name>
</gene>
<evidence type="ECO:0000259" key="2">
    <source>
        <dbReference type="PROSITE" id="PS50943"/>
    </source>
</evidence>
<dbReference type="EMBL" id="CP020953">
    <property type="protein sequence ID" value="AWI03106.1"/>
    <property type="molecule type" value="Genomic_DNA"/>
</dbReference>
<dbReference type="InterPro" id="IPR050807">
    <property type="entry name" value="TransReg_Diox_bact_type"/>
</dbReference>
<organism evidence="3 4">
    <name type="scientific">Clostridium drakei</name>
    <dbReference type="NCBI Taxonomy" id="332101"/>
    <lineage>
        <taxon>Bacteria</taxon>
        <taxon>Bacillati</taxon>
        <taxon>Bacillota</taxon>
        <taxon>Clostridia</taxon>
        <taxon>Eubacteriales</taxon>
        <taxon>Clostridiaceae</taxon>
        <taxon>Clostridium</taxon>
    </lineage>
</organism>
<keyword evidence="1" id="KW-0238">DNA-binding</keyword>
<dbReference type="GO" id="GO:0003700">
    <property type="term" value="F:DNA-binding transcription factor activity"/>
    <property type="evidence" value="ECO:0007669"/>
    <property type="project" value="TreeGrafter"/>
</dbReference>
<dbReference type="GO" id="GO:0005829">
    <property type="term" value="C:cytosol"/>
    <property type="evidence" value="ECO:0007669"/>
    <property type="project" value="TreeGrafter"/>
</dbReference>
<dbReference type="Gene3D" id="1.10.260.40">
    <property type="entry name" value="lambda repressor-like DNA-binding domains"/>
    <property type="match status" value="1"/>
</dbReference>
<name>A0A2U8DK15_9CLOT</name>